<gene>
    <name evidence="1" type="primary">n154L</name>
    <name evidence="1" type="ORF">FR483_n154L</name>
</gene>
<accession>A7J6K8</accession>
<proteinExistence type="predicted"/>
<name>A7J6K8_PBCVF</name>
<sequence length="66" mass="7715">MELENNSWYFPLRLDNMFFYFLYTILSPTLDCVNFKASVKEGLLHSKCLLQNPGVYFPALVQSSLF</sequence>
<protein>
    <submittedName>
        <fullName evidence="1">Uncharacterized protein n154L</fullName>
    </submittedName>
</protein>
<organismHost>
    <name type="scientific">Paramecium bursaria</name>
    <dbReference type="NCBI Taxonomy" id="74790"/>
</organismHost>
<dbReference type="RefSeq" id="YP_001425786.1">
    <property type="nucleotide sequence ID" value="NC_008603.1"/>
</dbReference>
<dbReference type="EMBL" id="DQ890022">
    <property type="protein sequence ID" value="ABT15439.1"/>
    <property type="molecule type" value="Genomic_DNA"/>
</dbReference>
<dbReference type="KEGG" id="vg:5469862"/>
<evidence type="ECO:0000313" key="2">
    <source>
        <dbReference type="Proteomes" id="UP000204095"/>
    </source>
</evidence>
<evidence type="ECO:0000313" key="1">
    <source>
        <dbReference type="EMBL" id="ABT15439.1"/>
    </source>
</evidence>
<dbReference type="GeneID" id="5469862"/>
<organism evidence="1 2">
    <name type="scientific">Paramecium bursaria Chlorella virus FR483</name>
    <name type="common">PBCV-FR483</name>
    <dbReference type="NCBI Taxonomy" id="399781"/>
    <lineage>
        <taxon>Viruses</taxon>
        <taxon>Varidnaviria</taxon>
        <taxon>Bamfordvirae</taxon>
        <taxon>Nucleocytoviricota</taxon>
        <taxon>Megaviricetes</taxon>
        <taxon>Algavirales</taxon>
        <taxon>Phycodnaviridae</taxon>
        <taxon>Chlorovirus</taxon>
        <taxon>Chlorovirus conductrix</taxon>
        <taxon>Paramecium bursaria Chlorella virus A1</taxon>
    </lineage>
</organism>
<dbReference type="Proteomes" id="UP000204095">
    <property type="component" value="Segment"/>
</dbReference>
<reference evidence="1 2" key="1">
    <citation type="journal article" date="2007" name="Virology">
        <title>Sequence and annotation of the 314-kb MT325 and the 321-kb FR483 viruses that infect Chlorella Pbi.</title>
        <authorList>
            <person name="Fitzgerald L.A."/>
            <person name="Graves M.V."/>
            <person name="Li X."/>
            <person name="Feldblyum T."/>
            <person name="Hartigan J."/>
            <person name="Van Etten J.L."/>
        </authorList>
    </citation>
    <scope>NUCLEOTIDE SEQUENCE [LARGE SCALE GENOMIC DNA]</scope>
    <source>
        <strain evidence="1 2">FR483</strain>
    </source>
</reference>